<dbReference type="InterPro" id="IPR002828">
    <property type="entry name" value="SurE-like_Pase/nucleotidase"/>
</dbReference>
<evidence type="ECO:0000256" key="4">
    <source>
        <dbReference type="ARBA" id="ARBA00011062"/>
    </source>
</evidence>
<evidence type="ECO:0000259" key="10">
    <source>
        <dbReference type="Pfam" id="PF01975"/>
    </source>
</evidence>
<feature type="binding site" evidence="9">
    <location>
        <position position="19"/>
    </location>
    <ligand>
        <name>a divalent metal cation</name>
        <dbReference type="ChEBI" id="CHEBI:60240"/>
    </ligand>
</feature>
<name>A0A512H3W3_9PROT</name>
<accession>A0A512H3W3</accession>
<comment type="catalytic activity">
    <reaction evidence="1 9">
        <text>a ribonucleoside 5'-phosphate + H2O = a ribonucleoside + phosphate</text>
        <dbReference type="Rhea" id="RHEA:12484"/>
        <dbReference type="ChEBI" id="CHEBI:15377"/>
        <dbReference type="ChEBI" id="CHEBI:18254"/>
        <dbReference type="ChEBI" id="CHEBI:43474"/>
        <dbReference type="ChEBI" id="CHEBI:58043"/>
        <dbReference type="EC" id="3.1.3.5"/>
    </reaction>
</comment>
<dbReference type="GO" id="GO:0000166">
    <property type="term" value="F:nucleotide binding"/>
    <property type="evidence" value="ECO:0007669"/>
    <property type="project" value="UniProtKB-KW"/>
</dbReference>
<dbReference type="GO" id="GO:0004309">
    <property type="term" value="F:exopolyphosphatase activity"/>
    <property type="evidence" value="ECO:0007669"/>
    <property type="project" value="TreeGrafter"/>
</dbReference>
<evidence type="ECO:0000313" key="11">
    <source>
        <dbReference type="EMBL" id="GEO80159.1"/>
    </source>
</evidence>
<evidence type="ECO:0000313" key="12">
    <source>
        <dbReference type="Proteomes" id="UP000321567"/>
    </source>
</evidence>
<dbReference type="Proteomes" id="UP000321567">
    <property type="component" value="Unassembled WGS sequence"/>
</dbReference>
<dbReference type="FunFam" id="3.40.1210.10:FF:000001">
    <property type="entry name" value="5'/3'-nucleotidase SurE"/>
    <property type="match status" value="1"/>
</dbReference>
<feature type="binding site" evidence="9">
    <location>
        <position position="50"/>
    </location>
    <ligand>
        <name>a divalent metal cation</name>
        <dbReference type="ChEBI" id="CHEBI:60240"/>
    </ligand>
</feature>
<comment type="similarity">
    <text evidence="4 9">Belongs to the SurE nucleotidase family.</text>
</comment>
<keyword evidence="5 9" id="KW-0963">Cytoplasm</keyword>
<evidence type="ECO:0000256" key="6">
    <source>
        <dbReference type="ARBA" id="ARBA00022723"/>
    </source>
</evidence>
<feature type="domain" description="Survival protein SurE-like phosphatase/nucleotidase" evidence="10">
    <location>
        <begin position="13"/>
        <end position="196"/>
    </location>
</feature>
<comment type="cofactor">
    <cofactor evidence="2">
        <name>Mg(2+)</name>
        <dbReference type="ChEBI" id="CHEBI:18420"/>
    </cofactor>
</comment>
<protein>
    <recommendedName>
        <fullName evidence="9">5'-nucleotidase SurE</fullName>
        <ecNumber evidence="9">3.1.3.5</ecNumber>
    </recommendedName>
    <alternativeName>
        <fullName evidence="9">Nucleoside 5'-monophosphate phosphohydrolase</fullName>
    </alternativeName>
</protein>
<organism evidence="11 12">
    <name type="scientific">Pararhodospirillum oryzae</name>
    <dbReference type="NCBI Taxonomy" id="478448"/>
    <lineage>
        <taxon>Bacteria</taxon>
        <taxon>Pseudomonadati</taxon>
        <taxon>Pseudomonadota</taxon>
        <taxon>Alphaproteobacteria</taxon>
        <taxon>Rhodospirillales</taxon>
        <taxon>Rhodospirillaceae</taxon>
        <taxon>Pararhodospirillum</taxon>
    </lineage>
</organism>
<dbReference type="PANTHER" id="PTHR30457:SF12">
    <property type="entry name" value="5'_3'-NUCLEOTIDASE SURE"/>
    <property type="match status" value="1"/>
</dbReference>
<dbReference type="SUPFAM" id="SSF64167">
    <property type="entry name" value="SurE-like"/>
    <property type="match status" value="1"/>
</dbReference>
<comment type="function">
    <text evidence="9">Nucleotidase that shows phosphatase activity on nucleoside 5'-monophosphates.</text>
</comment>
<dbReference type="Pfam" id="PF01975">
    <property type="entry name" value="SurE"/>
    <property type="match status" value="1"/>
</dbReference>
<dbReference type="EMBL" id="BJZO01000005">
    <property type="protein sequence ID" value="GEO80159.1"/>
    <property type="molecule type" value="Genomic_DNA"/>
</dbReference>
<dbReference type="GO" id="GO:0008253">
    <property type="term" value="F:5'-nucleotidase activity"/>
    <property type="evidence" value="ECO:0007669"/>
    <property type="project" value="UniProtKB-UniRule"/>
</dbReference>
<evidence type="ECO:0000256" key="5">
    <source>
        <dbReference type="ARBA" id="ARBA00022490"/>
    </source>
</evidence>
<dbReference type="GO" id="GO:0005737">
    <property type="term" value="C:cytoplasm"/>
    <property type="evidence" value="ECO:0007669"/>
    <property type="project" value="UniProtKB-SubCell"/>
</dbReference>
<reference evidence="11 12" key="1">
    <citation type="submission" date="2019-07" db="EMBL/GenBank/DDBJ databases">
        <title>Whole genome shotgun sequence of Rhodospirillum oryzae NBRC 107573.</title>
        <authorList>
            <person name="Hosoyama A."/>
            <person name="Uohara A."/>
            <person name="Ohji S."/>
            <person name="Ichikawa N."/>
        </authorList>
    </citation>
    <scope>NUCLEOTIDE SEQUENCE [LARGE SCALE GENOMIC DNA]</scope>
    <source>
        <strain evidence="11 12">NBRC 107573</strain>
    </source>
</reference>
<comment type="subcellular location">
    <subcellularLocation>
        <location evidence="3 9">Cytoplasm</location>
    </subcellularLocation>
</comment>
<keyword evidence="12" id="KW-1185">Reference proteome</keyword>
<dbReference type="NCBIfam" id="TIGR00087">
    <property type="entry name" value="surE"/>
    <property type="match status" value="1"/>
</dbReference>
<dbReference type="NCBIfam" id="NF001490">
    <property type="entry name" value="PRK00346.1-4"/>
    <property type="match status" value="1"/>
</dbReference>
<dbReference type="InterPro" id="IPR036523">
    <property type="entry name" value="SurE-like_sf"/>
</dbReference>
<comment type="caution">
    <text evidence="11">The sequence shown here is derived from an EMBL/GenBank/DDBJ whole genome shotgun (WGS) entry which is preliminary data.</text>
</comment>
<sequence length="259" mass="27859">MFPPLTDLGSARILVSNDDGIDAEGLALLERVARTLSNDVWVVAPERERSGAGHALTLHDPLRLIRHGERRFAVSGTPTDCVLVAVNHLLKDRAPDLVLSGINRGGNLGEDVHYSGTVAAALEGTLLGFRAIALSQVIEGTPPQPFAAAEALAPDLIRRACARPWARNVLINVNFPSCAPEAVAGVELVRQGKRKIGDQIQERFDPRGRPYMWIGPQRNEDRFAVGTDLEAVCRNVVTVTPLGVDMTHEATLASLAGAF</sequence>
<dbReference type="RefSeq" id="WP_147162228.1">
    <property type="nucleotide sequence ID" value="NZ_BJZO01000005.1"/>
</dbReference>
<evidence type="ECO:0000256" key="9">
    <source>
        <dbReference type="HAMAP-Rule" id="MF_00060"/>
    </source>
</evidence>
<dbReference type="InterPro" id="IPR030048">
    <property type="entry name" value="SurE"/>
</dbReference>
<dbReference type="Gene3D" id="3.40.1210.10">
    <property type="entry name" value="Survival protein SurE-like phosphatase/nucleotidase"/>
    <property type="match status" value="1"/>
</dbReference>
<dbReference type="GO" id="GO:0046872">
    <property type="term" value="F:metal ion binding"/>
    <property type="evidence" value="ECO:0007669"/>
    <property type="project" value="UniProtKB-UniRule"/>
</dbReference>
<keyword evidence="7 9" id="KW-0547">Nucleotide-binding</keyword>
<dbReference type="GO" id="GO:0008254">
    <property type="term" value="F:3'-nucleotidase activity"/>
    <property type="evidence" value="ECO:0007669"/>
    <property type="project" value="TreeGrafter"/>
</dbReference>
<dbReference type="PANTHER" id="PTHR30457">
    <property type="entry name" value="5'-NUCLEOTIDASE SURE"/>
    <property type="match status" value="1"/>
</dbReference>
<dbReference type="OrthoDB" id="9780815at2"/>
<dbReference type="AlphaFoldDB" id="A0A512H3W3"/>
<comment type="cofactor">
    <cofactor evidence="9">
        <name>a divalent metal cation</name>
        <dbReference type="ChEBI" id="CHEBI:60240"/>
    </cofactor>
    <text evidence="9">Binds 1 divalent metal cation per subunit.</text>
</comment>
<evidence type="ECO:0000256" key="8">
    <source>
        <dbReference type="ARBA" id="ARBA00022801"/>
    </source>
</evidence>
<evidence type="ECO:0000256" key="7">
    <source>
        <dbReference type="ARBA" id="ARBA00022741"/>
    </source>
</evidence>
<evidence type="ECO:0000256" key="2">
    <source>
        <dbReference type="ARBA" id="ARBA00001946"/>
    </source>
</evidence>
<evidence type="ECO:0000256" key="3">
    <source>
        <dbReference type="ARBA" id="ARBA00004496"/>
    </source>
</evidence>
<dbReference type="EC" id="3.1.3.5" evidence="9"/>
<keyword evidence="8 9" id="KW-0378">Hydrolase</keyword>
<feature type="binding site" evidence="9">
    <location>
        <position position="18"/>
    </location>
    <ligand>
        <name>a divalent metal cation</name>
        <dbReference type="ChEBI" id="CHEBI:60240"/>
    </ligand>
</feature>
<feature type="binding site" evidence="9">
    <location>
        <position position="103"/>
    </location>
    <ligand>
        <name>a divalent metal cation</name>
        <dbReference type="ChEBI" id="CHEBI:60240"/>
    </ligand>
</feature>
<gene>
    <name evidence="9 11" type="primary">surE</name>
    <name evidence="11" type="ORF">ROR02_02900</name>
</gene>
<keyword evidence="6 9" id="KW-0479">Metal-binding</keyword>
<dbReference type="HAMAP" id="MF_00060">
    <property type="entry name" value="SurE"/>
    <property type="match status" value="1"/>
</dbReference>
<proteinExistence type="inferred from homology"/>
<evidence type="ECO:0000256" key="1">
    <source>
        <dbReference type="ARBA" id="ARBA00000815"/>
    </source>
</evidence>